<organism evidence="1 2">
    <name type="scientific">Brevibacterium linens</name>
    <dbReference type="NCBI Taxonomy" id="1703"/>
    <lineage>
        <taxon>Bacteria</taxon>
        <taxon>Bacillati</taxon>
        <taxon>Actinomycetota</taxon>
        <taxon>Actinomycetes</taxon>
        <taxon>Micrococcales</taxon>
        <taxon>Brevibacteriaceae</taxon>
        <taxon>Brevibacterium</taxon>
    </lineage>
</organism>
<dbReference type="RefSeq" id="WP_039207600.1">
    <property type="nucleotide sequence ID" value="NZ_JTJZ01000015.1"/>
</dbReference>
<dbReference type="STRING" id="1703.BLSMQ_2093"/>
<reference evidence="1 2" key="1">
    <citation type="submission" date="2014-11" db="EMBL/GenBank/DDBJ databases">
        <title>Draft Genome Sequence of Brevibacterium linens AE038-8.</title>
        <authorList>
            <person name="Maizel D."/>
            <person name="Utturkar S.M."/>
            <person name="Brown S.D."/>
            <person name="Ferrero M."/>
            <person name="Rosen B.P."/>
        </authorList>
    </citation>
    <scope>NUCLEOTIDE SEQUENCE [LARGE SCALE GENOMIC DNA]</scope>
    <source>
        <strain evidence="1 2">AE038-8</strain>
    </source>
</reference>
<dbReference type="InterPro" id="IPR021441">
    <property type="entry name" value="DUF3090"/>
</dbReference>
<name>A0A0B9AD49_BRELN</name>
<protein>
    <recommendedName>
        <fullName evidence="3">DUF3090 domain-containing protein</fullName>
    </recommendedName>
</protein>
<dbReference type="AlphaFoldDB" id="A0A0B9AD49"/>
<evidence type="ECO:0000313" key="2">
    <source>
        <dbReference type="Proteomes" id="UP000031488"/>
    </source>
</evidence>
<keyword evidence="2" id="KW-1185">Reference proteome</keyword>
<gene>
    <name evidence="1" type="ORF">AE0388_0988</name>
</gene>
<dbReference type="PATRIC" id="fig|1703.6.peg.874"/>
<dbReference type="NCBIfam" id="TIGR03847">
    <property type="entry name" value="conserved hypothetical protein"/>
    <property type="match status" value="1"/>
</dbReference>
<evidence type="ECO:0008006" key="3">
    <source>
        <dbReference type="Google" id="ProtNLM"/>
    </source>
</evidence>
<dbReference type="Proteomes" id="UP000031488">
    <property type="component" value="Unassembled WGS sequence"/>
</dbReference>
<dbReference type="OrthoDB" id="156387at2"/>
<dbReference type="Pfam" id="PF11290">
    <property type="entry name" value="DUF3090"/>
    <property type="match status" value="1"/>
</dbReference>
<accession>A0A0B9AD49</accession>
<evidence type="ECO:0000313" key="1">
    <source>
        <dbReference type="EMBL" id="KHS53500.1"/>
    </source>
</evidence>
<dbReference type="EMBL" id="JTJZ01000015">
    <property type="protein sequence ID" value="KHS53500.1"/>
    <property type="molecule type" value="Genomic_DNA"/>
</dbReference>
<sequence length="187" mass="20333">MAALYDHPTPDRFIVGTIGLPGERTFLLQAKSGKALTTVVVEKEQVEILSDRITELLDMVMIKDPAARVPQTALDDLIDNAGLNVPIEPEFRVGTMSLGWDTVKHELVIECFELTEADAQAGTSADPDDDEVEREVLRIVLDAAAAREFARRGEQVVSAGRGDCPFCSLPLEPDGHLCPRANGIPRA</sequence>
<proteinExistence type="predicted"/>
<comment type="caution">
    <text evidence="1">The sequence shown here is derived from an EMBL/GenBank/DDBJ whole genome shotgun (WGS) entry which is preliminary data.</text>
</comment>